<evidence type="ECO:0000313" key="2">
    <source>
        <dbReference type="Proteomes" id="UP000274429"/>
    </source>
</evidence>
<organism evidence="3">
    <name type="scientific">Hydatigena taeniaeformis</name>
    <name type="common">Feline tapeworm</name>
    <name type="synonym">Taenia taeniaeformis</name>
    <dbReference type="NCBI Taxonomy" id="6205"/>
    <lineage>
        <taxon>Eukaryota</taxon>
        <taxon>Metazoa</taxon>
        <taxon>Spiralia</taxon>
        <taxon>Lophotrochozoa</taxon>
        <taxon>Platyhelminthes</taxon>
        <taxon>Cestoda</taxon>
        <taxon>Eucestoda</taxon>
        <taxon>Cyclophyllidea</taxon>
        <taxon>Taeniidae</taxon>
        <taxon>Hydatigera</taxon>
    </lineage>
</organism>
<dbReference type="EMBL" id="UYWX01004057">
    <property type="protein sequence ID" value="VDM24576.1"/>
    <property type="molecule type" value="Genomic_DNA"/>
</dbReference>
<sequence length="86" mass="9434">MPNKSSATYFLLKSEDKGLESRQPVSALVAGSVDFSPFKDGTDFDDWLFFTKADLEFYEPPRRVPSVLGALAYAGVSLSSDVEDCC</sequence>
<evidence type="ECO:0000313" key="3">
    <source>
        <dbReference type="WBParaSite" id="TTAC_0000428801-mRNA-1"/>
    </source>
</evidence>
<accession>A0A0R3WU48</accession>
<gene>
    <name evidence="1" type="ORF">TTAC_LOCUS4273</name>
</gene>
<proteinExistence type="predicted"/>
<dbReference type="WBParaSite" id="TTAC_0000428801-mRNA-1">
    <property type="protein sequence ID" value="TTAC_0000428801-mRNA-1"/>
    <property type="gene ID" value="TTAC_0000428801"/>
</dbReference>
<protein>
    <submittedName>
        <fullName evidence="1 3">Uncharacterized protein</fullName>
    </submittedName>
</protein>
<dbReference type="AlphaFoldDB" id="A0A0R3WU48"/>
<name>A0A0R3WU48_HYDTA</name>
<evidence type="ECO:0000313" key="1">
    <source>
        <dbReference type="EMBL" id="VDM24576.1"/>
    </source>
</evidence>
<keyword evidence="2" id="KW-1185">Reference proteome</keyword>
<dbReference type="Proteomes" id="UP000274429">
    <property type="component" value="Unassembled WGS sequence"/>
</dbReference>
<reference evidence="3" key="1">
    <citation type="submission" date="2017-02" db="UniProtKB">
        <authorList>
            <consortium name="WormBaseParasite"/>
        </authorList>
    </citation>
    <scope>IDENTIFICATION</scope>
</reference>
<reference evidence="1 2" key="2">
    <citation type="submission" date="2018-11" db="EMBL/GenBank/DDBJ databases">
        <authorList>
            <consortium name="Pathogen Informatics"/>
        </authorList>
    </citation>
    <scope>NUCLEOTIDE SEQUENCE [LARGE SCALE GENOMIC DNA]</scope>
</reference>